<dbReference type="Proteomes" id="UP000231542">
    <property type="component" value="Unassembled WGS sequence"/>
</dbReference>
<gene>
    <name evidence="2" type="ORF">COT24_02110</name>
</gene>
<dbReference type="PANTHER" id="PTHR44103:SF1">
    <property type="entry name" value="PROPROTEIN CONVERTASE P"/>
    <property type="match status" value="1"/>
</dbReference>
<dbReference type="Pfam" id="PF13517">
    <property type="entry name" value="FG-GAP_3"/>
    <property type="match status" value="1"/>
</dbReference>
<dbReference type="InterPro" id="IPR028994">
    <property type="entry name" value="Integrin_alpha_N"/>
</dbReference>
<evidence type="ECO:0000256" key="1">
    <source>
        <dbReference type="ARBA" id="ARBA00022729"/>
    </source>
</evidence>
<evidence type="ECO:0000313" key="3">
    <source>
        <dbReference type="Proteomes" id="UP000231542"/>
    </source>
</evidence>
<sequence>MSKKAFKIAIFSTIGILAAIILITGTKMVLAEEGQEPPTDTRITAFTVTPASTVKGATTTYNVSFTLNTAINKVNMGPGMSGVPMMVNFRMNSGNCPPETDWMYCQPDLSNASISGISLLESPRKSSDHIEFASSNALGVGTTTFSITGVKNPSQGGGNYVGVMEIMAPQLPPGEMWPQKDSTPFQLGNIAFTGKVLTPEGEALNGTGVNLRSEDFSYNNGTGTDQSGNFVFLADDLTAGTTYFLEVWVPGGTQGYISPDAIQVTYNGTATNLGTITLARATKTIKGKVTYNSGGKVITAQVNAWKQGGSGVNADVNSNGEYELSVGGGTWELNVNPQWDQENNQQMDVDWNYNQPSKQVTFTNNNTEEEKTVNFTVEKTNAIIKGCVKLPNGNKLQGGYVDIRSGEGMGNGTGIDWNTGCFTAHVKDGSYKLSVNPDNQNPDMAKYYLPEMKVEVKPNQTLNLGTLTMSQKTSKITGKVMLEDNTGVEGVRINCWQHDNSGWGETQSGSKGSYALWLSPGQWECNVQTGGDSTYIPVKAGGPPEIYTLKANQTISGVNHTVKEADASLVVKTVDQDGKALTENMWGWAYAHIKGEGWGPGTEFGSGIDRGVATVRLLGGHTYLVGVNTPPEQSNYLLDKEVEITIPKDGSKEVTITMVEPDAEITGWLKDQDGKVVTNYEVEINANTAEKMGPGGGPGAFTRLNADGSYTLKVKGGQKYVLGYWFRESPDFVSTHPDFAPFLVPKDGKVTKIITAFRANTHVDATLLDPDGKPVEFGYVWCSNFMFLENKVKGDFEGGKVIDAGNEVRKGKATIPLISGEYECGAGQGGGDNQFMPPESIQIEVTKSSPASITLQFREADAYLKGSVTRDGGGSIPFGWCHAWQQEGGFSGGDIMDGEYSIPLTIGTWFVGCDSPTDNGFYRSEENMVVINSKGDKSQDMELTKAKFDIPEGITTVFDATVQKTINLPDGTSVTIPANALASEGNVTLMATPSVNVFQTADTKVPFYAWDFEVMDSNQTVISEFNSNVTISIPYDEELLTELGIDEDNLVAKYYDDTAGAWKLPNGVTQDTEGNVISFSVSHFTNFAVTTGSNTGAAKAALAGGPYNIVATPMNAGGPQVAVFDKDGNMLATWFAYSSALRMGLTTKVADLDGNGEVEVITIPGEGFDAQLRIFDKNGNILTQFMAYEAGFRKGVNIATYDLDGDGVMEIITVPAQGAAADVKVFSKDGNLLARFNAYDSGYNLGAGVKAADLDGNGTGEIVVYPQAGSGQVRVFDKDGNMLTQFSTYGDSYNKGIYLTLSDLDGNGTVEVITSPKNSIAHIKVFNKDGGLLTQFMGYATTFTGGARTYVGDVDGNGVKEIVILPDTDGSAQARIFDKDGNLLSQFFAYPTNIRGSFSAVVGDLDGDGTAEISFGPEAGLGPQVRTFDKDGNILSQFFTLHFGYRGGINVSLINQ</sequence>
<accession>A0A2H0YW63</accession>
<organism evidence="2 3">
    <name type="scientific">Candidatus Kerfeldbacteria bacterium CG08_land_8_20_14_0_20_40_16</name>
    <dbReference type="NCBI Taxonomy" id="2014244"/>
    <lineage>
        <taxon>Bacteria</taxon>
        <taxon>Candidatus Kerfeldiibacteriota</taxon>
    </lineage>
</organism>
<dbReference type="InterPro" id="IPR008969">
    <property type="entry name" value="CarboxyPept-like_regulatory"/>
</dbReference>
<dbReference type="InterPro" id="IPR011042">
    <property type="entry name" value="6-blade_b-propeller_TolB-like"/>
</dbReference>
<proteinExistence type="predicted"/>
<comment type="caution">
    <text evidence="2">The sequence shown here is derived from an EMBL/GenBank/DDBJ whole genome shotgun (WGS) entry which is preliminary data.</text>
</comment>
<reference evidence="2 3" key="1">
    <citation type="submission" date="2017-09" db="EMBL/GenBank/DDBJ databases">
        <title>Depth-based differentiation of microbial function through sediment-hosted aquifers and enrichment of novel symbionts in the deep terrestrial subsurface.</title>
        <authorList>
            <person name="Probst A.J."/>
            <person name="Ladd B."/>
            <person name="Jarett J.K."/>
            <person name="Geller-Mcgrath D.E."/>
            <person name="Sieber C.M."/>
            <person name="Emerson J.B."/>
            <person name="Anantharaman K."/>
            <person name="Thomas B.C."/>
            <person name="Malmstrom R."/>
            <person name="Stieglmeier M."/>
            <person name="Klingl A."/>
            <person name="Woyke T."/>
            <person name="Ryan C.M."/>
            <person name="Banfield J.F."/>
        </authorList>
    </citation>
    <scope>NUCLEOTIDE SEQUENCE [LARGE SCALE GENOMIC DNA]</scope>
    <source>
        <strain evidence="2">CG08_land_8_20_14_0_20_40_16</strain>
    </source>
</reference>
<dbReference type="InterPro" id="IPR013517">
    <property type="entry name" value="FG-GAP"/>
</dbReference>
<protein>
    <submittedName>
        <fullName evidence="2">Uncharacterized protein</fullName>
    </submittedName>
</protein>
<name>A0A2H0YW63_9BACT</name>
<keyword evidence="1" id="KW-0732">Signal</keyword>
<evidence type="ECO:0000313" key="2">
    <source>
        <dbReference type="EMBL" id="PIS42720.1"/>
    </source>
</evidence>
<dbReference type="SUPFAM" id="SSF69318">
    <property type="entry name" value="Integrin alpha N-terminal domain"/>
    <property type="match status" value="1"/>
</dbReference>
<dbReference type="EMBL" id="PEXU01000024">
    <property type="protein sequence ID" value="PIS42720.1"/>
    <property type="molecule type" value="Genomic_DNA"/>
</dbReference>
<dbReference type="Gene3D" id="2.120.10.30">
    <property type="entry name" value="TolB, C-terminal domain"/>
    <property type="match status" value="1"/>
</dbReference>
<dbReference type="SUPFAM" id="SSF49464">
    <property type="entry name" value="Carboxypeptidase regulatory domain-like"/>
    <property type="match status" value="1"/>
</dbReference>
<dbReference type="PANTHER" id="PTHR44103">
    <property type="entry name" value="PROPROTEIN CONVERTASE P"/>
    <property type="match status" value="1"/>
</dbReference>